<comment type="caution">
    <text evidence="6">The sequence shown here is derived from an EMBL/GenBank/DDBJ whole genome shotgun (WGS) entry which is preliminary data.</text>
</comment>
<sequence length="82" mass="9482">MLMQLDGHAHVAEDIGRQMLTYGRRLTPSEIFSRIEAVDAADIKATAAKFINDQDHALAAIGPIHELPDYNWIRRRSYWLRY</sequence>
<dbReference type="EMBL" id="BRYB01001597">
    <property type="protein sequence ID" value="GMI29312.1"/>
    <property type="molecule type" value="Genomic_DNA"/>
</dbReference>
<organism evidence="6 7">
    <name type="scientific">Tetraparma gracilis</name>
    <dbReference type="NCBI Taxonomy" id="2962635"/>
    <lineage>
        <taxon>Eukaryota</taxon>
        <taxon>Sar</taxon>
        <taxon>Stramenopiles</taxon>
        <taxon>Ochrophyta</taxon>
        <taxon>Bolidophyceae</taxon>
        <taxon>Parmales</taxon>
        <taxon>Triparmaceae</taxon>
        <taxon>Tetraparma</taxon>
    </lineage>
</organism>
<proteinExistence type="predicted"/>
<dbReference type="InterPro" id="IPR050361">
    <property type="entry name" value="MPP/UQCRC_Complex"/>
</dbReference>
<evidence type="ECO:0000256" key="2">
    <source>
        <dbReference type="ARBA" id="ARBA00022723"/>
    </source>
</evidence>
<dbReference type="PANTHER" id="PTHR11851:SF149">
    <property type="entry name" value="GH01077P"/>
    <property type="match status" value="1"/>
</dbReference>
<dbReference type="Proteomes" id="UP001165060">
    <property type="component" value="Unassembled WGS sequence"/>
</dbReference>
<keyword evidence="7" id="KW-1185">Reference proteome</keyword>
<gene>
    <name evidence="6" type="ORF">TeGR_g10908</name>
</gene>
<evidence type="ECO:0000256" key="1">
    <source>
        <dbReference type="ARBA" id="ARBA00022670"/>
    </source>
</evidence>
<keyword evidence="4" id="KW-0862">Zinc</keyword>
<protein>
    <recommendedName>
        <fullName evidence="8">Mitochondrial processing peptidase</fullName>
    </recommendedName>
</protein>
<evidence type="ECO:0008006" key="8">
    <source>
        <dbReference type="Google" id="ProtNLM"/>
    </source>
</evidence>
<evidence type="ECO:0000313" key="6">
    <source>
        <dbReference type="EMBL" id="GMI29312.1"/>
    </source>
</evidence>
<evidence type="ECO:0000256" key="4">
    <source>
        <dbReference type="ARBA" id="ARBA00022833"/>
    </source>
</evidence>
<dbReference type="InterPro" id="IPR011249">
    <property type="entry name" value="Metalloenz_LuxS/M16"/>
</dbReference>
<keyword evidence="3" id="KW-0378">Hydrolase</keyword>
<keyword evidence="5" id="KW-0482">Metalloprotease</keyword>
<dbReference type="Gene3D" id="3.30.830.10">
    <property type="entry name" value="Metalloenzyme, LuxS/M16 peptidase-like"/>
    <property type="match status" value="1"/>
</dbReference>
<keyword evidence="2" id="KW-0479">Metal-binding</keyword>
<evidence type="ECO:0000256" key="3">
    <source>
        <dbReference type="ARBA" id="ARBA00022801"/>
    </source>
</evidence>
<evidence type="ECO:0000256" key="5">
    <source>
        <dbReference type="ARBA" id="ARBA00023049"/>
    </source>
</evidence>
<name>A0ABQ6MMK8_9STRA</name>
<reference evidence="6 7" key="1">
    <citation type="journal article" date="2023" name="Commun. Biol.">
        <title>Genome analysis of Parmales, the sister group of diatoms, reveals the evolutionary specialization of diatoms from phago-mixotrophs to photoautotrophs.</title>
        <authorList>
            <person name="Ban H."/>
            <person name="Sato S."/>
            <person name="Yoshikawa S."/>
            <person name="Yamada K."/>
            <person name="Nakamura Y."/>
            <person name="Ichinomiya M."/>
            <person name="Sato N."/>
            <person name="Blanc-Mathieu R."/>
            <person name="Endo H."/>
            <person name="Kuwata A."/>
            <person name="Ogata H."/>
        </authorList>
    </citation>
    <scope>NUCLEOTIDE SEQUENCE [LARGE SCALE GENOMIC DNA]</scope>
</reference>
<evidence type="ECO:0000313" key="7">
    <source>
        <dbReference type="Proteomes" id="UP001165060"/>
    </source>
</evidence>
<dbReference type="PANTHER" id="PTHR11851">
    <property type="entry name" value="METALLOPROTEASE"/>
    <property type="match status" value="1"/>
</dbReference>
<dbReference type="SUPFAM" id="SSF63411">
    <property type="entry name" value="LuxS/MPP-like metallohydrolase"/>
    <property type="match status" value="1"/>
</dbReference>
<accession>A0ABQ6MMK8</accession>
<keyword evidence="1" id="KW-0645">Protease</keyword>